<dbReference type="GO" id="GO:1990351">
    <property type="term" value="C:transporter complex"/>
    <property type="evidence" value="ECO:0007669"/>
    <property type="project" value="TreeGrafter"/>
</dbReference>
<keyword evidence="2" id="KW-0812">Transmembrane</keyword>
<evidence type="ECO:0000256" key="2">
    <source>
        <dbReference type="SAM" id="Phobius"/>
    </source>
</evidence>
<dbReference type="PANTHER" id="PTHR30189">
    <property type="entry name" value="LPS-ASSEMBLY PROTEIN"/>
    <property type="match status" value="1"/>
</dbReference>
<feature type="transmembrane region" description="Helical" evidence="2">
    <location>
        <begin position="7"/>
        <end position="25"/>
    </location>
</feature>
<dbReference type="Pfam" id="PF13100">
    <property type="entry name" value="OstA_2"/>
    <property type="match status" value="1"/>
</dbReference>
<gene>
    <name evidence="4" type="ORF">ETU09_07295</name>
</gene>
<keyword evidence="2" id="KW-1133">Transmembrane helix</keyword>
<protein>
    <submittedName>
        <fullName evidence="4">Organic solvent tolerance protein OstA</fullName>
    </submittedName>
</protein>
<keyword evidence="2" id="KW-0472">Membrane</keyword>
<accession>A0A563DAV9</accession>
<dbReference type="RefSeq" id="WP_146292833.1">
    <property type="nucleotide sequence ID" value="NZ_SELH01000022.1"/>
</dbReference>
<dbReference type="Gene3D" id="2.60.450.10">
    <property type="entry name" value="Lipopolysaccharide (LPS) transport protein A like domain"/>
    <property type="match status" value="1"/>
</dbReference>
<reference evidence="4 5" key="1">
    <citation type="submission" date="2019-02" db="EMBL/GenBank/DDBJ databases">
        <title>Apibacter muscae sp. nov.: a novel member of the house fly microbiota.</title>
        <authorList>
            <person name="Park R."/>
        </authorList>
    </citation>
    <scope>NUCLEOTIDE SEQUENCE [LARGE SCALE GENOMIC DNA]</scope>
    <source>
        <strain evidence="4 5">AL1</strain>
    </source>
</reference>
<dbReference type="OrthoDB" id="9805931at2"/>
<name>A0A563DAV9_9FLAO</name>
<feature type="domain" description="Organic solvent tolerance-like N-terminal" evidence="3">
    <location>
        <begin position="43"/>
        <end position="192"/>
    </location>
</feature>
<dbReference type="GO" id="GO:0009279">
    <property type="term" value="C:cell outer membrane"/>
    <property type="evidence" value="ECO:0007669"/>
    <property type="project" value="TreeGrafter"/>
</dbReference>
<organism evidence="4 5">
    <name type="scientific">Apibacter muscae</name>
    <dbReference type="NCBI Taxonomy" id="2509004"/>
    <lineage>
        <taxon>Bacteria</taxon>
        <taxon>Pseudomonadati</taxon>
        <taxon>Bacteroidota</taxon>
        <taxon>Flavobacteriia</taxon>
        <taxon>Flavobacteriales</taxon>
        <taxon>Weeksellaceae</taxon>
        <taxon>Apibacter</taxon>
    </lineage>
</organism>
<evidence type="ECO:0000256" key="1">
    <source>
        <dbReference type="ARBA" id="ARBA00023237"/>
    </source>
</evidence>
<dbReference type="AlphaFoldDB" id="A0A563DAV9"/>
<dbReference type="InterPro" id="IPR050218">
    <property type="entry name" value="LptD"/>
</dbReference>
<evidence type="ECO:0000313" key="5">
    <source>
        <dbReference type="Proteomes" id="UP000319499"/>
    </source>
</evidence>
<evidence type="ECO:0000259" key="3">
    <source>
        <dbReference type="Pfam" id="PF13100"/>
    </source>
</evidence>
<dbReference type="InterPro" id="IPR005653">
    <property type="entry name" value="OstA-like_N"/>
</dbReference>
<dbReference type="Proteomes" id="UP000319499">
    <property type="component" value="Unassembled WGS sequence"/>
</dbReference>
<keyword evidence="1" id="KW-0998">Cell outer membrane</keyword>
<sequence length="556" mass="63540">MQEKKNNIKVYLTIFFLLFILGFYHTQVNPPVPIKNNKPTPIKLINADLEEVNEKVFNGNMVYSGNVIAEHETSSLKADSIIYFQDRNFIEARGNINFKDKDTYLVCKRLTYDANTKTAVAYDDVKLTSPDQIIETQELIYDANSDVAYFDNWGTIYKGENITKTKIGKYFVKDKRIELGANSTLESPDYTILGTDIKYNTQSGLAIFKNFTEIINKKDLTIYIIGTQGTYNTKTKESFLKKDGVVHYQGKILSADDLYFNEITGYGKGIKNVKLEEPKEKRYLMGEYGEVFQFKDSAIVTGRPYMVKAFTKDSLYMHSDTIIAIQDKNKQSTIRGYHNGRLFKSNMSGKSDSLVYHEGASRLDFYKKPIFWATGGRQLISDTLSVYLNPQTQAIDSVYGRENAFVISKVDSLSPKLEFNQAKGRKLYAYFENDKIHFIDLKGNAESIAYVEEESKKTGKKERTGIAISICGILQGEFVNEELDIVSCQLDAQSKIYPESKLPENQRFLPQFNWRGKERLRKWNDIFPDIFPDQGIDSADNIDVSIQKSEVESISN</sequence>
<proteinExistence type="predicted"/>
<keyword evidence="5" id="KW-1185">Reference proteome</keyword>
<dbReference type="EMBL" id="SELH01000022">
    <property type="protein sequence ID" value="TWP27448.1"/>
    <property type="molecule type" value="Genomic_DNA"/>
</dbReference>
<comment type="caution">
    <text evidence="4">The sequence shown here is derived from an EMBL/GenBank/DDBJ whole genome shotgun (WGS) entry which is preliminary data.</text>
</comment>
<dbReference type="PANTHER" id="PTHR30189:SF1">
    <property type="entry name" value="LPS-ASSEMBLY PROTEIN LPTD"/>
    <property type="match status" value="1"/>
</dbReference>
<evidence type="ECO:0000313" key="4">
    <source>
        <dbReference type="EMBL" id="TWP27448.1"/>
    </source>
</evidence>